<keyword evidence="1" id="KW-0472">Membrane</keyword>
<feature type="transmembrane region" description="Helical" evidence="1">
    <location>
        <begin position="130"/>
        <end position="151"/>
    </location>
</feature>
<organism evidence="2 3">
    <name type="scientific">Metamycoplasma orale</name>
    <name type="common">Mycoplasma orale</name>
    <dbReference type="NCBI Taxonomy" id="2121"/>
    <lineage>
        <taxon>Bacteria</taxon>
        <taxon>Bacillati</taxon>
        <taxon>Mycoplasmatota</taxon>
        <taxon>Mycoplasmoidales</taxon>
        <taxon>Metamycoplasmataceae</taxon>
        <taxon>Metamycoplasma</taxon>
    </lineage>
</organism>
<dbReference type="RefSeq" id="WP_027120234.1">
    <property type="nucleotide sequence ID" value="NZ_LR214940.1"/>
</dbReference>
<dbReference type="OrthoDB" id="398245at2"/>
<dbReference type="AlphaFoldDB" id="A0A448ZX54"/>
<keyword evidence="3" id="KW-1185">Reference proteome</keyword>
<dbReference type="EMBL" id="LR214940">
    <property type="protein sequence ID" value="VEU55830.1"/>
    <property type="molecule type" value="Genomic_DNA"/>
</dbReference>
<reference evidence="2 3" key="1">
    <citation type="submission" date="2019-01" db="EMBL/GenBank/DDBJ databases">
        <authorList>
            <consortium name="Pathogen Informatics"/>
        </authorList>
    </citation>
    <scope>NUCLEOTIDE SEQUENCE [LARGE SCALE GENOMIC DNA]</scope>
    <source>
        <strain evidence="2 3">NCTC10112</strain>
    </source>
</reference>
<dbReference type="KEGG" id="mob:NCTC10112_00435"/>
<protein>
    <submittedName>
        <fullName evidence="2">Uncharacterized protein</fullName>
    </submittedName>
</protein>
<evidence type="ECO:0000256" key="1">
    <source>
        <dbReference type="SAM" id="Phobius"/>
    </source>
</evidence>
<sequence>MSKNKKWKNKKINFENYKNSDQIKKERRALSDSWKISLTALLLIAIPSFLVFLLMGADGWAIRSTTKFASSRWSLLLPVALCVAAVQSIVIALLIRFKKLKITSLNFLVPVMCVMNSWLVSSGIETGKWFIRVLPAVGLAFLSAVIVIAINKAIAKAKIKKEKQIIIEEERKNKSLLD</sequence>
<keyword evidence="1" id="KW-0812">Transmembrane</keyword>
<evidence type="ECO:0000313" key="3">
    <source>
        <dbReference type="Proteomes" id="UP000290482"/>
    </source>
</evidence>
<proteinExistence type="predicted"/>
<dbReference type="Proteomes" id="UP000290482">
    <property type="component" value="Chromosome"/>
</dbReference>
<name>A0A448ZX54_METOS</name>
<keyword evidence="1" id="KW-1133">Transmembrane helix</keyword>
<feature type="transmembrane region" description="Helical" evidence="1">
    <location>
        <begin position="34"/>
        <end position="55"/>
    </location>
</feature>
<feature type="transmembrane region" description="Helical" evidence="1">
    <location>
        <begin position="107"/>
        <end position="124"/>
    </location>
</feature>
<gene>
    <name evidence="2" type="ORF">NCTC10112_00435</name>
</gene>
<evidence type="ECO:0000313" key="2">
    <source>
        <dbReference type="EMBL" id="VEU55830.1"/>
    </source>
</evidence>
<feature type="transmembrane region" description="Helical" evidence="1">
    <location>
        <begin position="75"/>
        <end position="95"/>
    </location>
</feature>
<accession>A0A448ZX54</accession>